<name>A0ABV3S596_9LACO</name>
<dbReference type="Pfam" id="PF06912">
    <property type="entry name" value="DUF1275"/>
    <property type="match status" value="1"/>
</dbReference>
<dbReference type="PANTHER" id="PTHR37314:SF4">
    <property type="entry name" value="UPF0700 TRANSMEMBRANE PROTEIN YOAK"/>
    <property type="match status" value="1"/>
</dbReference>
<comment type="caution">
    <text evidence="2">The sequence shown here is derived from an EMBL/GenBank/DDBJ whole genome shotgun (WGS) entry which is preliminary data.</text>
</comment>
<keyword evidence="3" id="KW-1185">Reference proteome</keyword>
<reference evidence="2 3" key="1">
    <citation type="submission" date="2024-07" db="EMBL/GenBank/DDBJ databases">
        <authorList>
            <person name="Yun M."/>
        </authorList>
    </citation>
    <scope>NUCLEOTIDE SEQUENCE [LARGE SCALE GENOMIC DNA]</scope>
    <source>
        <strain evidence="2 3">MS01</strain>
    </source>
</reference>
<keyword evidence="1" id="KW-1133">Transmembrane helix</keyword>
<feature type="transmembrane region" description="Helical" evidence="1">
    <location>
        <begin position="175"/>
        <end position="193"/>
    </location>
</feature>
<keyword evidence="1" id="KW-0812">Transmembrane</keyword>
<evidence type="ECO:0000313" key="2">
    <source>
        <dbReference type="EMBL" id="MEX0381238.1"/>
    </source>
</evidence>
<dbReference type="Proteomes" id="UP001556617">
    <property type="component" value="Unassembled WGS sequence"/>
</dbReference>
<keyword evidence="1" id="KW-0472">Membrane</keyword>
<organism evidence="2 3">
    <name type="scientific">Leuconostoc aquikimchii</name>
    <dbReference type="NCBI Taxonomy" id="3236804"/>
    <lineage>
        <taxon>Bacteria</taxon>
        <taxon>Bacillati</taxon>
        <taxon>Bacillota</taxon>
        <taxon>Bacilli</taxon>
        <taxon>Lactobacillales</taxon>
        <taxon>Lactobacillaceae</taxon>
        <taxon>Leuconostoc</taxon>
    </lineage>
</organism>
<feature type="transmembrane region" description="Helical" evidence="1">
    <location>
        <begin position="199"/>
        <end position="217"/>
    </location>
</feature>
<accession>A0ABV3S596</accession>
<proteinExistence type="predicted"/>
<gene>
    <name evidence="2" type="ORF">AB3K24_07710</name>
</gene>
<feature type="transmembrane region" description="Helical" evidence="1">
    <location>
        <begin position="60"/>
        <end position="81"/>
    </location>
</feature>
<evidence type="ECO:0000256" key="1">
    <source>
        <dbReference type="SAM" id="Phobius"/>
    </source>
</evidence>
<dbReference type="EMBL" id="JBFPER010000001">
    <property type="protein sequence ID" value="MEX0381238.1"/>
    <property type="molecule type" value="Genomic_DNA"/>
</dbReference>
<dbReference type="RefSeq" id="WP_367975605.1">
    <property type="nucleotide sequence ID" value="NZ_JBFPEQ010000001.1"/>
</dbReference>
<evidence type="ECO:0000313" key="3">
    <source>
        <dbReference type="Proteomes" id="UP001556617"/>
    </source>
</evidence>
<dbReference type="PANTHER" id="PTHR37314">
    <property type="entry name" value="SLR0142 PROTEIN"/>
    <property type="match status" value="1"/>
</dbReference>
<protein>
    <submittedName>
        <fullName evidence="2">YoaK family protein</fullName>
    </submittedName>
</protein>
<dbReference type="InterPro" id="IPR010699">
    <property type="entry name" value="DUF1275"/>
</dbReference>
<sequence>MSETNTHPIQERLPIALLLATNSGFVDAYTFQYHAERFASLQTGNIIQAGISLARGQYHYALSFLIPILFFLLGAAFNNILKHKFKPGKLSTQQHSLIVEAVGISLLVLVQTQISSTAFITLLSFFLAIQLDAFPKVHGLPFTSVMSTGNLRHVGANLMTYFYTKNKTALRNAGLFSLIILAFLFGAYISALISTYLQHLTLLGSSIILITIFSLLFDYSKKVVDKS</sequence>